<organism evidence="8 9">
    <name type="scientific">Sus scrofa</name>
    <name type="common">Pig</name>
    <dbReference type="NCBI Taxonomy" id="9823"/>
    <lineage>
        <taxon>Eukaryota</taxon>
        <taxon>Metazoa</taxon>
        <taxon>Chordata</taxon>
        <taxon>Craniata</taxon>
        <taxon>Vertebrata</taxon>
        <taxon>Euteleostomi</taxon>
        <taxon>Mammalia</taxon>
        <taxon>Eutheria</taxon>
        <taxon>Laurasiatheria</taxon>
        <taxon>Artiodactyla</taxon>
        <taxon>Suina</taxon>
        <taxon>Suidae</taxon>
        <taxon>Sus</taxon>
    </lineage>
</organism>
<dbReference type="PANTHER" id="PTHR46304:SF1">
    <property type="entry name" value="GENERAL TRANSCRIPTION FACTOR II-I REPEAT DOMAIN-CONTAINING PROTEIN 1"/>
    <property type="match status" value="1"/>
</dbReference>
<feature type="region of interest" description="Disordered" evidence="7">
    <location>
        <begin position="266"/>
        <end position="287"/>
    </location>
</feature>
<evidence type="ECO:0008006" key="10">
    <source>
        <dbReference type="Google" id="ProtNLM"/>
    </source>
</evidence>
<dbReference type="FunFam" id="3.90.1460.10:FF:000007">
    <property type="entry name" value="General transcription factor II-I repeat domain-containing protein 1"/>
    <property type="match status" value="1"/>
</dbReference>
<feature type="region of interest" description="Disordered" evidence="7">
    <location>
        <begin position="543"/>
        <end position="579"/>
    </location>
</feature>
<dbReference type="FunFam" id="3.90.1460.10:FF:000005">
    <property type="entry name" value="general transcription factor II-I repeat domain-containing protein 1"/>
    <property type="match status" value="1"/>
</dbReference>
<dbReference type="FunFam" id="3.90.1460.10:FF:000002">
    <property type="entry name" value="General transcription factor II-I isoform 1"/>
    <property type="match status" value="1"/>
</dbReference>
<accession>A0A8D1EVE9</accession>
<evidence type="ECO:0000256" key="2">
    <source>
        <dbReference type="ARBA" id="ARBA00022737"/>
    </source>
</evidence>
<evidence type="ECO:0000256" key="1">
    <source>
        <dbReference type="ARBA" id="ARBA00004123"/>
    </source>
</evidence>
<dbReference type="PROSITE" id="PS51139">
    <property type="entry name" value="GTF2I"/>
    <property type="match status" value="4"/>
</dbReference>
<keyword evidence="3" id="KW-0805">Transcription regulation</keyword>
<dbReference type="GO" id="GO:0003677">
    <property type="term" value="F:DNA binding"/>
    <property type="evidence" value="ECO:0007669"/>
    <property type="project" value="UniProtKB-KW"/>
</dbReference>
<dbReference type="SUPFAM" id="SSF117773">
    <property type="entry name" value="GTF2I-like repeat"/>
    <property type="match status" value="4"/>
</dbReference>
<dbReference type="Ensembl" id="ENSSSCT00040065635.1">
    <property type="protein sequence ID" value="ENSSSCP00040027793.1"/>
    <property type="gene ID" value="ENSSSCG00040047876.1"/>
</dbReference>
<feature type="compositionally biased region" description="Basic and acidic residues" evidence="7">
    <location>
        <begin position="564"/>
        <end position="579"/>
    </location>
</feature>
<dbReference type="Pfam" id="PF02946">
    <property type="entry name" value="GTF2I"/>
    <property type="match status" value="4"/>
</dbReference>
<evidence type="ECO:0000256" key="5">
    <source>
        <dbReference type="ARBA" id="ARBA00023163"/>
    </source>
</evidence>
<dbReference type="Proteomes" id="UP000694722">
    <property type="component" value="Unplaced"/>
</dbReference>
<keyword evidence="5" id="KW-0804">Transcription</keyword>
<protein>
    <recommendedName>
        <fullName evidence="10">GTF2I repeat domain containing 1</fullName>
    </recommendedName>
</protein>
<feature type="compositionally biased region" description="Pro residues" evidence="7">
    <location>
        <begin position="274"/>
        <end position="284"/>
    </location>
</feature>
<name>A0A8D1EVE9_PIG</name>
<evidence type="ECO:0000313" key="9">
    <source>
        <dbReference type="Proteomes" id="UP000694722"/>
    </source>
</evidence>
<sequence length="867" mass="95014">PALSLLRGGPGGRGRVGGPRPAPTSASSLPPSTQATMALLGKRCDVPANGCGPDRWNSAFARKDEIITSLVSALDSMCSALSKLNAEVACVAVHDESAFVVGTEKGRMFLNARKELQSDFLRFCRGAPWKEPEAEHPKKVPRAEGGGRNIPRSALEHGSDVYLLRKMVEEVFDVLYSEALGRASVVPLPYERLLREPGLLAVQGLPEGLAFRRPAEYDPKALMAILEHSHRIRFKLKRPLEDGGRDSKALVELNGVSLIAKGSRDCGLHGQAPKGPPQDLPPTAPSSSMAGFLYSTALPNHTVRELKQETPACPLAPSDLGLGRPGPEPKAPGAQDFPDCCGQKPPGPGGPLIQNVHASKRILFSIVHDKSEKWDAFIKETEDINTLRECVQILFNSRYAEALGLDHMVPVPYRKIACDPEAVEIVGIPDKIPFKRPCTYGVPKLKRILEERHSIHFVIKRMFDERIFTGNKFTKDPTKLEPASPPEDTSAEASRPVVPDPAGTTRSDKSGLSEDCGPGTSGELSGLRPIKIEPEDLDIIQVTVPGKGGDERGCLASFSLSDKGPSEDPRPEERPVEDSHGDVIRPLRKQVELLFNTRYAKAIGISEPVKVPYSKFLMYPEELFVVGLPEGISLRRPNCFGIAKLRKILEASNSIQFVIKRPELLTEGVKEPLTDTQENYDARLSRIDIANTLREQVQDLFNKKYGEALGIKYPVQVPYKRIKSNPGSVIIEGLPPGIPFRKPCTFGSQNLERILAVADKIKFTVTRPFQGLIPKPGKRHWLEGGRLVWGALPRCWGPETGTEFTRGHRFHALEQEPGPCPSVPRSHNRERVGRVAQATFKLHPAGIQEGGAWLGPCPTLSLMKGPW</sequence>
<evidence type="ECO:0000313" key="8">
    <source>
        <dbReference type="Ensembl" id="ENSSSCP00040027793.1"/>
    </source>
</evidence>
<evidence type="ECO:0000256" key="6">
    <source>
        <dbReference type="ARBA" id="ARBA00023242"/>
    </source>
</evidence>
<feature type="region of interest" description="Disordered" evidence="7">
    <location>
        <begin position="132"/>
        <end position="151"/>
    </location>
</feature>
<reference evidence="8" key="1">
    <citation type="submission" date="2025-08" db="UniProtKB">
        <authorList>
            <consortium name="Ensembl"/>
        </authorList>
    </citation>
    <scope>IDENTIFICATION</scope>
</reference>
<dbReference type="AlphaFoldDB" id="A0A8D1EVE9"/>
<comment type="subcellular location">
    <subcellularLocation>
        <location evidence="1">Nucleus</location>
    </subcellularLocation>
</comment>
<dbReference type="PANTHER" id="PTHR46304">
    <property type="entry name" value="GENERAL TRANSCRIPTION FACTOR II-I REPEAT DOMAIN-CONTAINING PROTEIN 1"/>
    <property type="match status" value="1"/>
</dbReference>
<evidence type="ECO:0000256" key="7">
    <source>
        <dbReference type="SAM" id="MobiDB-lite"/>
    </source>
</evidence>
<dbReference type="InterPro" id="IPR004212">
    <property type="entry name" value="GTF2I"/>
</dbReference>
<feature type="region of interest" description="Disordered" evidence="7">
    <location>
        <begin position="1"/>
        <end position="31"/>
    </location>
</feature>
<feature type="compositionally biased region" description="Basic and acidic residues" evidence="7">
    <location>
        <begin position="132"/>
        <end position="142"/>
    </location>
</feature>
<dbReference type="InterPro" id="IPR036647">
    <property type="entry name" value="GTF2I-like_rpt_sf"/>
</dbReference>
<dbReference type="FunFam" id="3.90.1460.10:FF:000008">
    <property type="entry name" value="General transcription factor II-I repeat domain-containing protein 1"/>
    <property type="match status" value="1"/>
</dbReference>
<evidence type="ECO:0000256" key="3">
    <source>
        <dbReference type="ARBA" id="ARBA00023015"/>
    </source>
</evidence>
<feature type="region of interest" description="Disordered" evidence="7">
    <location>
        <begin position="474"/>
        <end position="528"/>
    </location>
</feature>
<dbReference type="Gene3D" id="3.90.1460.10">
    <property type="entry name" value="GTF2I-like"/>
    <property type="match status" value="4"/>
</dbReference>
<dbReference type="GO" id="GO:0005634">
    <property type="term" value="C:nucleus"/>
    <property type="evidence" value="ECO:0007669"/>
    <property type="project" value="UniProtKB-SubCell"/>
</dbReference>
<proteinExistence type="predicted"/>
<keyword evidence="2" id="KW-0677">Repeat</keyword>
<feature type="compositionally biased region" description="Gly residues" evidence="7">
    <location>
        <begin position="8"/>
        <end position="17"/>
    </location>
</feature>
<keyword evidence="4" id="KW-0238">DNA-binding</keyword>
<keyword evidence="6" id="KW-0539">Nucleus</keyword>
<evidence type="ECO:0000256" key="4">
    <source>
        <dbReference type="ARBA" id="ARBA00023125"/>
    </source>
</evidence>